<dbReference type="EMBL" id="PDUG01000005">
    <property type="protein sequence ID" value="PIC25811.1"/>
    <property type="molecule type" value="Genomic_DNA"/>
</dbReference>
<dbReference type="AlphaFoldDB" id="A0A2G5TFI8"/>
<organism evidence="1 2">
    <name type="scientific">Caenorhabditis nigoni</name>
    <dbReference type="NCBI Taxonomy" id="1611254"/>
    <lineage>
        <taxon>Eukaryota</taxon>
        <taxon>Metazoa</taxon>
        <taxon>Ecdysozoa</taxon>
        <taxon>Nematoda</taxon>
        <taxon>Chromadorea</taxon>
        <taxon>Rhabditida</taxon>
        <taxon>Rhabditina</taxon>
        <taxon>Rhabditomorpha</taxon>
        <taxon>Rhabditoidea</taxon>
        <taxon>Rhabditidae</taxon>
        <taxon>Peloderinae</taxon>
        <taxon>Caenorhabditis</taxon>
    </lineage>
</organism>
<gene>
    <name evidence="1" type="primary">Cnig_chr_V.g18596</name>
    <name evidence="1" type="ORF">B9Z55_018596</name>
</gene>
<evidence type="ECO:0000313" key="1">
    <source>
        <dbReference type="EMBL" id="PIC25811.1"/>
    </source>
</evidence>
<dbReference type="Proteomes" id="UP000230233">
    <property type="component" value="Chromosome V"/>
</dbReference>
<sequence length="297" mass="33911">MFSLFACSFLAKSLKISGISTTNMNPFGPWFCHIPKAERDEIHRKVYTRVRHRLGSSTLLRGCDKERFRFLQAHLLITISGMVSCNGRHVYFGDIFKKMLQNAVAPINPPVSENRIDAIVGQVEWMKYKLIDLAFIKKLFDESRKSVVSICRTDIDDEKLLAILSALAQACDLTREEQTAWITVFGQVCYGLFLEAYDKLTQLPSIAETVDNVARNIVAENSPSASLKIPRVPKYVHDYLNQFLLERKGNIMDFDKKFLSDLFRGVTSKHSIYNHLKRQGVKQGSWDKIDPESAVEE</sequence>
<name>A0A2G5TFI8_9PELO</name>
<proteinExistence type="predicted"/>
<accession>A0A2G5TFI8</accession>
<evidence type="ECO:0000313" key="2">
    <source>
        <dbReference type="Proteomes" id="UP000230233"/>
    </source>
</evidence>
<reference evidence="2" key="1">
    <citation type="submission" date="2017-10" db="EMBL/GenBank/DDBJ databases">
        <title>Rapid genome shrinkage in a self-fertile nematode reveals novel sperm competition proteins.</title>
        <authorList>
            <person name="Yin D."/>
            <person name="Schwarz E.M."/>
            <person name="Thomas C.G."/>
            <person name="Felde R.L."/>
            <person name="Korf I.F."/>
            <person name="Cutter A.D."/>
            <person name="Schartner C.M."/>
            <person name="Ralston E.J."/>
            <person name="Meyer B.J."/>
            <person name="Haag E.S."/>
        </authorList>
    </citation>
    <scope>NUCLEOTIDE SEQUENCE [LARGE SCALE GENOMIC DNA]</scope>
    <source>
        <strain evidence="2">JU1422</strain>
    </source>
</reference>
<dbReference type="OrthoDB" id="10285357at2759"/>
<protein>
    <submittedName>
        <fullName evidence="1">Uncharacterized protein</fullName>
    </submittedName>
</protein>
<comment type="caution">
    <text evidence="1">The sequence shown here is derived from an EMBL/GenBank/DDBJ whole genome shotgun (WGS) entry which is preliminary data.</text>
</comment>
<keyword evidence="2" id="KW-1185">Reference proteome</keyword>